<dbReference type="GO" id="GO:0016747">
    <property type="term" value="F:acyltransferase activity, transferring groups other than amino-acyl groups"/>
    <property type="evidence" value="ECO:0007669"/>
    <property type="project" value="InterPro"/>
</dbReference>
<evidence type="ECO:0000313" key="5">
    <source>
        <dbReference type="Proteomes" id="UP000245697"/>
    </source>
</evidence>
<sequence>MPWSDARMTELPPGWTTRRPTLDDVPAILELVHASDVAAVGEPDYTSDEVRDDLTTPHTDMARDCWLALDDSAKIVGWAFPGNSTGGARDMANVYFWPGGGLPALKPLLELLMARMTERAAELGHPVYEVRAGAIPGETELIEALTDAGFVFLKQYARMQMSLDGVSPVAPEPPAGISVRPVRHSDDAELRAFHTVIEEAFVDSDHRAMPFEGWLEQGTRPGTPFDEWFVAEADGRIVGSLQSTDGGGDTDEGWVKHLAVLRAYRKRGVGEALLRRAFATYAAKGRPKAGLGVDLANPTDAASLYFKVGMDALYRANIYRTTVEAAS</sequence>
<evidence type="ECO:0000259" key="3">
    <source>
        <dbReference type="PROSITE" id="PS51186"/>
    </source>
</evidence>
<dbReference type="Gene3D" id="3.40.630.30">
    <property type="match status" value="1"/>
</dbReference>
<dbReference type="CDD" id="cd04301">
    <property type="entry name" value="NAT_SF"/>
    <property type="match status" value="1"/>
</dbReference>
<dbReference type="InterPro" id="IPR000182">
    <property type="entry name" value="GNAT_dom"/>
</dbReference>
<protein>
    <submittedName>
        <fullName evidence="4">Acetyltransferase (GNAT) family protein</fullName>
    </submittedName>
</protein>
<keyword evidence="1 4" id="KW-0808">Transferase</keyword>
<dbReference type="EMBL" id="QGGR01000027">
    <property type="protein sequence ID" value="PWK34393.1"/>
    <property type="molecule type" value="Genomic_DNA"/>
</dbReference>
<dbReference type="InterPro" id="IPR016181">
    <property type="entry name" value="Acyl_CoA_acyltransferase"/>
</dbReference>
<comment type="caution">
    <text evidence="4">The sequence shown here is derived from an EMBL/GenBank/DDBJ whole genome shotgun (WGS) entry which is preliminary data.</text>
</comment>
<gene>
    <name evidence="4" type="ORF">BC793_12725</name>
</gene>
<organism evidence="4 5">
    <name type="scientific">Actinoplanes xinjiangensis</name>
    <dbReference type="NCBI Taxonomy" id="512350"/>
    <lineage>
        <taxon>Bacteria</taxon>
        <taxon>Bacillati</taxon>
        <taxon>Actinomycetota</taxon>
        <taxon>Actinomycetes</taxon>
        <taxon>Micromonosporales</taxon>
        <taxon>Micromonosporaceae</taxon>
        <taxon>Actinoplanes</taxon>
    </lineage>
</organism>
<dbReference type="Proteomes" id="UP000245697">
    <property type="component" value="Unassembled WGS sequence"/>
</dbReference>
<dbReference type="InterPro" id="IPR050832">
    <property type="entry name" value="Bact_Acetyltransf"/>
</dbReference>
<proteinExistence type="predicted"/>
<evidence type="ECO:0000256" key="2">
    <source>
        <dbReference type="ARBA" id="ARBA00023315"/>
    </source>
</evidence>
<dbReference type="PANTHER" id="PTHR43877">
    <property type="entry name" value="AMINOALKYLPHOSPHONATE N-ACETYLTRANSFERASE-RELATED-RELATED"/>
    <property type="match status" value="1"/>
</dbReference>
<name>A0A316ETQ8_9ACTN</name>
<reference evidence="4 5" key="1">
    <citation type="submission" date="2018-05" db="EMBL/GenBank/DDBJ databases">
        <title>Genomic Encyclopedia of Archaeal and Bacterial Type Strains, Phase II (KMG-II): from individual species to whole genera.</title>
        <authorList>
            <person name="Goeker M."/>
        </authorList>
    </citation>
    <scope>NUCLEOTIDE SEQUENCE [LARGE SCALE GENOMIC DNA]</scope>
    <source>
        <strain evidence="4 5">DSM 45184</strain>
    </source>
</reference>
<feature type="domain" description="N-acetyltransferase" evidence="3">
    <location>
        <begin position="177"/>
        <end position="327"/>
    </location>
</feature>
<accession>A0A316ETQ8</accession>
<keyword evidence="5" id="KW-1185">Reference proteome</keyword>
<keyword evidence="2" id="KW-0012">Acyltransferase</keyword>
<evidence type="ECO:0000313" key="4">
    <source>
        <dbReference type="EMBL" id="PWK34393.1"/>
    </source>
</evidence>
<dbReference type="PROSITE" id="PS51186">
    <property type="entry name" value="GNAT"/>
    <property type="match status" value="1"/>
</dbReference>
<dbReference type="Pfam" id="PF13508">
    <property type="entry name" value="Acetyltransf_7"/>
    <property type="match status" value="1"/>
</dbReference>
<dbReference type="AlphaFoldDB" id="A0A316ETQ8"/>
<dbReference type="SUPFAM" id="SSF55729">
    <property type="entry name" value="Acyl-CoA N-acyltransferases (Nat)"/>
    <property type="match status" value="2"/>
</dbReference>
<evidence type="ECO:0000256" key="1">
    <source>
        <dbReference type="ARBA" id="ARBA00022679"/>
    </source>
</evidence>